<proteinExistence type="predicted"/>
<gene>
    <name evidence="1" type="primary">g9924</name>
    <name evidence="1" type="ORF">NpPPO83_00009924</name>
</gene>
<organism evidence="1 2">
    <name type="scientific">Neofusicoccum parvum</name>
    <dbReference type="NCBI Taxonomy" id="310453"/>
    <lineage>
        <taxon>Eukaryota</taxon>
        <taxon>Fungi</taxon>
        <taxon>Dikarya</taxon>
        <taxon>Ascomycota</taxon>
        <taxon>Pezizomycotina</taxon>
        <taxon>Dothideomycetes</taxon>
        <taxon>Dothideomycetes incertae sedis</taxon>
        <taxon>Botryosphaeriales</taxon>
        <taxon>Botryosphaeriaceae</taxon>
        <taxon>Neofusicoccum</taxon>
    </lineage>
</organism>
<evidence type="ECO:0000313" key="2">
    <source>
        <dbReference type="Proteomes" id="UP001165186"/>
    </source>
</evidence>
<name>A0ACB5S4E2_9PEZI</name>
<accession>A0ACB5S4E2</accession>
<dbReference type="EMBL" id="BSXG01000039">
    <property type="protein sequence ID" value="GME27665.1"/>
    <property type="molecule type" value="Genomic_DNA"/>
</dbReference>
<comment type="caution">
    <text evidence="1">The sequence shown here is derived from an EMBL/GenBank/DDBJ whole genome shotgun (WGS) entry which is preliminary data.</text>
</comment>
<evidence type="ECO:0000313" key="1">
    <source>
        <dbReference type="EMBL" id="GME27665.1"/>
    </source>
</evidence>
<keyword evidence="2" id="KW-1185">Reference proteome</keyword>
<dbReference type="Proteomes" id="UP001165186">
    <property type="component" value="Unassembled WGS sequence"/>
</dbReference>
<sequence length="443" mass="49665">MLYRRRNLPSGSFEKWRAAEQGQRVESRIGYSFSGGRDWGDDRSLPTFHECGVPSVMYYGDGAKEAVDKIYDHMRRCDDVRELSMTMEQGGCVIGSGIRRSFDWQPGDTFSSALESLTLSGYDWDEQTQSGLSAVQAWAPAMDWARLKRLDITMPSESFLDAFQARLPGLESLTIRPTKHFWGDELTFCEFDAEGAATRQRYVDFIAAMPPLRELSIAGMGELLDLGPILAAHGQTLRSLGIHEFEEHCFVEGSNSTQPRPLLSTADMQKINGSAPHLESLTLDLYRNGALPYKELELLSTFPALRELTLNLDLEDPSRSYISKHCATTKRHAAEYCNQNYLMEPTLNVSTASDILTAVRGWGRPDGEGVAKLVLIAGDYKRGVSGGLLVYFLTEPNEPSRFECEWDITGNGRCIGSAWDRRRPVEKHMLNDVELESDDLYGD</sequence>
<reference evidence="1" key="1">
    <citation type="submission" date="2024-09" db="EMBL/GenBank/DDBJ databases">
        <title>Draft Genome Sequences of Neofusicoccum parvum.</title>
        <authorList>
            <person name="Ashida A."/>
            <person name="Camagna M."/>
            <person name="Tanaka A."/>
            <person name="Takemoto D."/>
        </authorList>
    </citation>
    <scope>NUCLEOTIDE SEQUENCE</scope>
    <source>
        <strain evidence="1">PPO83</strain>
    </source>
</reference>
<protein>
    <submittedName>
        <fullName evidence="1">Uncharacterized protein TRUGW13939_09167</fullName>
    </submittedName>
</protein>